<evidence type="ECO:0000256" key="7">
    <source>
        <dbReference type="ARBA" id="ARBA00022993"/>
    </source>
</evidence>
<dbReference type="PANTHER" id="PTHR21342">
    <property type="entry name" value="PHOSPHOPANTETHEINE ADENYLYLTRANSFERASE"/>
    <property type="match status" value="1"/>
</dbReference>
<evidence type="ECO:0000256" key="2">
    <source>
        <dbReference type="ARBA" id="ARBA00022679"/>
    </source>
</evidence>
<feature type="binding site" evidence="9">
    <location>
        <begin position="123"/>
        <end position="129"/>
    </location>
    <ligand>
        <name>ATP</name>
        <dbReference type="ChEBI" id="CHEBI:30616"/>
    </ligand>
</feature>
<dbReference type="GO" id="GO:0005524">
    <property type="term" value="F:ATP binding"/>
    <property type="evidence" value="ECO:0007669"/>
    <property type="project" value="UniProtKB-KW"/>
</dbReference>
<dbReference type="SUPFAM" id="SSF52374">
    <property type="entry name" value="Nucleotidylyl transferase"/>
    <property type="match status" value="1"/>
</dbReference>
<protein>
    <recommendedName>
        <fullName evidence="9">Phosphopantetheine adenylyltransferase</fullName>
        <ecNumber evidence="9">2.7.7.3</ecNumber>
    </recommendedName>
    <alternativeName>
        <fullName evidence="9">Dephospho-CoA pyrophosphorylase</fullName>
    </alternativeName>
    <alternativeName>
        <fullName evidence="9">Pantetheine-phosphate adenylyltransferase</fullName>
        <shortName evidence="9">PPAT</shortName>
    </alternativeName>
</protein>
<feature type="binding site" evidence="9">
    <location>
        <begin position="88"/>
        <end position="90"/>
    </location>
    <ligand>
        <name>ATP</name>
        <dbReference type="ChEBI" id="CHEBI:30616"/>
    </ligand>
</feature>
<evidence type="ECO:0000256" key="5">
    <source>
        <dbReference type="ARBA" id="ARBA00022840"/>
    </source>
</evidence>
<keyword evidence="12" id="KW-1185">Reference proteome</keyword>
<dbReference type="NCBIfam" id="TIGR00125">
    <property type="entry name" value="cyt_tran_rel"/>
    <property type="match status" value="1"/>
</dbReference>
<comment type="pathway">
    <text evidence="9">Cofactor biosynthesis; coenzyme A biosynthesis; CoA from (R)-pantothenate: step 4/5.</text>
</comment>
<comment type="similarity">
    <text evidence="9">Belongs to the bacterial CoaD family.</text>
</comment>
<comment type="cofactor">
    <cofactor evidence="9">
        <name>Mg(2+)</name>
        <dbReference type="ChEBI" id="CHEBI:18420"/>
    </cofactor>
</comment>
<comment type="catalytic activity">
    <reaction evidence="8 9">
        <text>(R)-4'-phosphopantetheine + ATP + H(+) = 3'-dephospho-CoA + diphosphate</text>
        <dbReference type="Rhea" id="RHEA:19801"/>
        <dbReference type="ChEBI" id="CHEBI:15378"/>
        <dbReference type="ChEBI" id="CHEBI:30616"/>
        <dbReference type="ChEBI" id="CHEBI:33019"/>
        <dbReference type="ChEBI" id="CHEBI:57328"/>
        <dbReference type="ChEBI" id="CHEBI:61723"/>
        <dbReference type="EC" id="2.7.7.3"/>
    </reaction>
</comment>
<keyword evidence="2 9" id="KW-0808">Transferase</keyword>
<feature type="binding site" evidence="9">
    <location>
        <position position="98"/>
    </location>
    <ligand>
        <name>ATP</name>
        <dbReference type="ChEBI" id="CHEBI:30616"/>
    </ligand>
</feature>
<evidence type="ECO:0000256" key="6">
    <source>
        <dbReference type="ARBA" id="ARBA00022842"/>
    </source>
</evidence>
<dbReference type="CDD" id="cd02163">
    <property type="entry name" value="PPAT"/>
    <property type="match status" value="1"/>
</dbReference>
<keyword evidence="4 9" id="KW-0547">Nucleotide-binding</keyword>
<comment type="function">
    <text evidence="9">Reversibly transfers an adenylyl group from ATP to 4'-phosphopantetheine, yielding dephospho-CoA (dPCoA) and pyrophosphate.</text>
</comment>
<accession>A0A388T8V4</accession>
<evidence type="ECO:0000256" key="9">
    <source>
        <dbReference type="HAMAP-Rule" id="MF_00151"/>
    </source>
</evidence>
<evidence type="ECO:0000256" key="8">
    <source>
        <dbReference type="ARBA" id="ARBA00029346"/>
    </source>
</evidence>
<name>A0A388T8V4_TERA1</name>
<dbReference type="EC" id="2.7.7.3" evidence="9"/>
<sequence>MRKAIYPGSFDPITNGHLDIIARAAKIFDEIIVAVLHNDDKHHLFPIEERLRILQETLAHIPNVSLRTFNGLLVDFAAECGTNLVIRGLRMVSDFDYEFQMTLTNRQLKSDLETVFLMTDAVYSFLSSSVVRQIAGYHGKIEHLVPPASALALRQKFA</sequence>
<dbReference type="Gene3D" id="3.40.50.620">
    <property type="entry name" value="HUPs"/>
    <property type="match status" value="1"/>
</dbReference>
<dbReference type="AlphaFoldDB" id="A0A388T8V4"/>
<keyword evidence="3 9" id="KW-0548">Nucleotidyltransferase</keyword>
<evidence type="ECO:0000313" key="11">
    <source>
        <dbReference type="EMBL" id="GBR73043.1"/>
    </source>
</evidence>
<feature type="binding site" evidence="9">
    <location>
        <position position="73"/>
    </location>
    <ligand>
        <name>substrate</name>
    </ligand>
</feature>
<feature type="binding site" evidence="9">
    <location>
        <position position="41"/>
    </location>
    <ligand>
        <name>substrate</name>
    </ligand>
</feature>
<evidence type="ECO:0000256" key="3">
    <source>
        <dbReference type="ARBA" id="ARBA00022695"/>
    </source>
</evidence>
<dbReference type="InterPro" id="IPR014729">
    <property type="entry name" value="Rossmann-like_a/b/a_fold"/>
</dbReference>
<dbReference type="UniPathway" id="UPA00241">
    <property type="reaction ID" value="UER00355"/>
</dbReference>
<feature type="binding site" evidence="9">
    <location>
        <begin position="9"/>
        <end position="10"/>
    </location>
    <ligand>
        <name>ATP</name>
        <dbReference type="ChEBI" id="CHEBI:30616"/>
    </ligand>
</feature>
<proteinExistence type="inferred from homology"/>
<dbReference type="InterPro" id="IPR001980">
    <property type="entry name" value="PPAT"/>
</dbReference>
<evidence type="ECO:0000259" key="10">
    <source>
        <dbReference type="Pfam" id="PF01467"/>
    </source>
</evidence>
<keyword evidence="5 9" id="KW-0067">ATP-binding</keyword>
<reference evidence="11 12" key="1">
    <citation type="journal article" date="2019" name="ISME J.">
        <title>Genome analyses of uncultured TG2/ZB3 bacteria in 'Margulisbacteria' specifically attached to ectosymbiotic spirochetes of protists in the termite gut.</title>
        <authorList>
            <person name="Utami Y.D."/>
            <person name="Kuwahara H."/>
            <person name="Igai K."/>
            <person name="Murakami T."/>
            <person name="Sugaya K."/>
            <person name="Morikawa T."/>
            <person name="Nagura Y."/>
            <person name="Yuki M."/>
            <person name="Deevong P."/>
            <person name="Inoue T."/>
            <person name="Kihara K."/>
            <person name="Lo N."/>
            <person name="Yamada A."/>
            <person name="Ohkuma M."/>
            <person name="Hongoh Y."/>
        </authorList>
    </citation>
    <scope>NUCLEOTIDE SEQUENCE [LARGE SCALE GENOMIC DNA]</scope>
    <source>
        <strain evidence="11">NkOx7-01</strain>
    </source>
</reference>
<evidence type="ECO:0000313" key="12">
    <source>
        <dbReference type="Proteomes" id="UP000269352"/>
    </source>
</evidence>
<feature type="site" description="Transition state stabilizer" evidence="9">
    <location>
        <position position="17"/>
    </location>
</feature>
<dbReference type="NCBIfam" id="TIGR01510">
    <property type="entry name" value="coaD_prev_kdtB"/>
    <property type="match status" value="1"/>
</dbReference>
<organism evidence="11 12">
    <name type="scientific">Termititenax aidoneus</name>
    <dbReference type="NCBI Taxonomy" id="2218524"/>
    <lineage>
        <taxon>Bacteria</taxon>
        <taxon>Bacillati</taxon>
        <taxon>Candidatus Margulisiibacteriota</taxon>
        <taxon>Candidatus Termititenacia</taxon>
        <taxon>Candidatus Termititenacales</taxon>
        <taxon>Candidatus Termititenacaceae</taxon>
        <taxon>Candidatus Termititenax</taxon>
    </lineage>
</organism>
<evidence type="ECO:0000256" key="1">
    <source>
        <dbReference type="ARBA" id="ARBA00022490"/>
    </source>
</evidence>
<dbReference type="InterPro" id="IPR004821">
    <property type="entry name" value="Cyt_trans-like"/>
</dbReference>
<dbReference type="GO" id="GO:0004595">
    <property type="term" value="F:pantetheine-phosphate adenylyltransferase activity"/>
    <property type="evidence" value="ECO:0007669"/>
    <property type="project" value="UniProtKB-UniRule"/>
</dbReference>
<evidence type="ECO:0000256" key="4">
    <source>
        <dbReference type="ARBA" id="ARBA00022741"/>
    </source>
</evidence>
<feature type="binding site" evidence="9">
    <location>
        <position position="17"/>
    </location>
    <ligand>
        <name>ATP</name>
        <dbReference type="ChEBI" id="CHEBI:30616"/>
    </ligand>
</feature>
<dbReference type="PRINTS" id="PR01020">
    <property type="entry name" value="LPSBIOSNTHSS"/>
</dbReference>
<comment type="caution">
    <text evidence="11">The sequence shown here is derived from an EMBL/GenBank/DDBJ whole genome shotgun (WGS) entry which is preliminary data.</text>
</comment>
<keyword evidence="6 9" id="KW-0460">Magnesium</keyword>
<dbReference type="PANTHER" id="PTHR21342:SF1">
    <property type="entry name" value="PHOSPHOPANTETHEINE ADENYLYLTRANSFERASE"/>
    <property type="match status" value="1"/>
</dbReference>
<feature type="binding site" evidence="9">
    <location>
        <position position="9"/>
    </location>
    <ligand>
        <name>substrate</name>
    </ligand>
</feature>
<dbReference type="GO" id="GO:0015937">
    <property type="term" value="P:coenzyme A biosynthetic process"/>
    <property type="evidence" value="ECO:0007669"/>
    <property type="project" value="UniProtKB-UniRule"/>
</dbReference>
<dbReference type="HAMAP" id="MF_00151">
    <property type="entry name" value="PPAT_bact"/>
    <property type="match status" value="1"/>
</dbReference>
<comment type="subunit">
    <text evidence="9">Homohexamer.</text>
</comment>
<gene>
    <name evidence="9 11" type="primary">coaD</name>
    <name evidence="11" type="ORF">NO1_0497</name>
</gene>
<keyword evidence="1 9" id="KW-0963">Cytoplasm</keyword>
<dbReference type="EMBL" id="BGZN01000005">
    <property type="protein sequence ID" value="GBR73043.1"/>
    <property type="molecule type" value="Genomic_DNA"/>
</dbReference>
<keyword evidence="7 9" id="KW-0173">Coenzyme A biosynthesis</keyword>
<feature type="domain" description="Cytidyltransferase-like" evidence="10">
    <location>
        <begin position="5"/>
        <end position="133"/>
    </location>
</feature>
<feature type="binding site" evidence="9">
    <location>
        <position position="87"/>
    </location>
    <ligand>
        <name>substrate</name>
    </ligand>
</feature>
<dbReference type="Pfam" id="PF01467">
    <property type="entry name" value="CTP_transf_like"/>
    <property type="match status" value="1"/>
</dbReference>
<comment type="subcellular location">
    <subcellularLocation>
        <location evidence="9">Cytoplasm</location>
    </subcellularLocation>
</comment>
<dbReference type="GO" id="GO:0005737">
    <property type="term" value="C:cytoplasm"/>
    <property type="evidence" value="ECO:0007669"/>
    <property type="project" value="UniProtKB-SubCell"/>
</dbReference>
<dbReference type="Proteomes" id="UP000269352">
    <property type="component" value="Unassembled WGS sequence"/>
</dbReference>